<dbReference type="SMART" id="SM00116">
    <property type="entry name" value="CBS"/>
    <property type="match status" value="3"/>
</dbReference>
<feature type="domain" description="CBS" evidence="4">
    <location>
        <begin position="39"/>
        <end position="101"/>
    </location>
</feature>
<dbReference type="PANTHER" id="PTHR13780">
    <property type="entry name" value="AMP-ACTIVATED PROTEIN KINASE, GAMMA REGULATORY SUBUNIT"/>
    <property type="match status" value="1"/>
</dbReference>
<dbReference type="InterPro" id="IPR000644">
    <property type="entry name" value="CBS_dom"/>
</dbReference>
<dbReference type="Pfam" id="PF00571">
    <property type="entry name" value="CBS"/>
    <property type="match status" value="1"/>
</dbReference>
<sequence length="323" mass="36107">MTTLNNSNPTQLERRPSVHRTLIASRTVADVLASVKPPRNRQLVELPSTATMEEAFDVLLEHDILSVPVYQQLDGNKKYLTIVSVLDLLKLLSGDAGERQVLLKPLSDAIGLTQESSKLVTVRPTDTLEYVMQLLSQHGSHRVLVQAEDQSPVLLSQMDVARYLQAHNHELGKILDLTTPTIVEHARIRRGSPPTGDVASITYRMTAMEAFLKLAHSSLGALAIETDDDEHLLVGEVSPEQLRGLNRERFDALHKPVVMYLKNRSGDELQPPLTCHDRFTLSQIMTAFVLRKAHRLWWCDDEGHPKGVITLTDLIGTFLDQVV</sequence>
<dbReference type="InterPro" id="IPR050511">
    <property type="entry name" value="AMPK_gamma/SDS23_families"/>
</dbReference>
<dbReference type="PROSITE" id="PS51371">
    <property type="entry name" value="CBS"/>
    <property type="match status" value="1"/>
</dbReference>
<keyword evidence="1" id="KW-0677">Repeat</keyword>
<gene>
    <name evidence="5" type="ORF">LCOR_05773.1</name>
</gene>
<dbReference type="SUPFAM" id="SSF54631">
    <property type="entry name" value="CBS-domain pair"/>
    <property type="match status" value="2"/>
</dbReference>
<protein>
    <recommendedName>
        <fullName evidence="4">CBS domain-containing protein</fullName>
    </recommendedName>
</protein>
<keyword evidence="2 3" id="KW-0129">CBS domain</keyword>
<evidence type="ECO:0000256" key="1">
    <source>
        <dbReference type="ARBA" id="ARBA00022737"/>
    </source>
</evidence>
<reference evidence="5" key="1">
    <citation type="submission" date="2013-08" db="EMBL/GenBank/DDBJ databases">
        <title>Gene expansion shapes genome architecture in the human pathogen Lichtheimia corymbifera: an evolutionary genomics analysis in the ancient terrestrial Mucorales (Mucoromycotina).</title>
        <authorList>
            <person name="Schwartze V.U."/>
            <person name="Winter S."/>
            <person name="Shelest E."/>
            <person name="Marcet-Houben M."/>
            <person name="Horn F."/>
            <person name="Wehner S."/>
            <person name="Hoffmann K."/>
            <person name="Riege K."/>
            <person name="Sammeth M."/>
            <person name="Nowrousian M."/>
            <person name="Valiante V."/>
            <person name="Linde J."/>
            <person name="Jacobsen I.D."/>
            <person name="Marz M."/>
            <person name="Brakhage A.A."/>
            <person name="Gabaldon T."/>
            <person name="Bocker S."/>
            <person name="Voigt K."/>
        </authorList>
    </citation>
    <scope>NUCLEOTIDE SEQUENCE [LARGE SCALE GENOMIC DNA]</scope>
    <source>
        <strain evidence="5">FSU 9682</strain>
    </source>
</reference>
<evidence type="ECO:0000313" key="6">
    <source>
        <dbReference type="Proteomes" id="UP000027586"/>
    </source>
</evidence>
<evidence type="ECO:0000256" key="2">
    <source>
        <dbReference type="ARBA" id="ARBA00023122"/>
    </source>
</evidence>
<dbReference type="EMBL" id="CBTN010000023">
    <property type="protein sequence ID" value="CDH54537.1"/>
    <property type="molecule type" value="Genomic_DNA"/>
</dbReference>
<evidence type="ECO:0000256" key="3">
    <source>
        <dbReference type="PROSITE-ProRule" id="PRU00703"/>
    </source>
</evidence>
<dbReference type="VEuPathDB" id="FungiDB:LCOR_05773.1"/>
<keyword evidence="6" id="KW-1185">Reference proteome</keyword>
<comment type="caution">
    <text evidence="5">The sequence shown here is derived from an EMBL/GenBank/DDBJ whole genome shotgun (WGS) entry which is preliminary data.</text>
</comment>
<dbReference type="Gene3D" id="3.10.580.10">
    <property type="entry name" value="CBS-domain"/>
    <property type="match status" value="2"/>
</dbReference>
<dbReference type="PANTHER" id="PTHR13780:SF128">
    <property type="entry name" value="CBS DOMAIN-CONTAINING PROTEIN"/>
    <property type="match status" value="1"/>
</dbReference>
<dbReference type="STRING" id="1263082.A0A068RY86"/>
<name>A0A068RY86_9FUNG</name>
<accession>A0A068RY86</accession>
<organism evidence="5 6">
    <name type="scientific">Lichtheimia corymbifera JMRC:FSU:9682</name>
    <dbReference type="NCBI Taxonomy" id="1263082"/>
    <lineage>
        <taxon>Eukaryota</taxon>
        <taxon>Fungi</taxon>
        <taxon>Fungi incertae sedis</taxon>
        <taxon>Mucoromycota</taxon>
        <taxon>Mucoromycotina</taxon>
        <taxon>Mucoromycetes</taxon>
        <taxon>Mucorales</taxon>
        <taxon>Lichtheimiaceae</taxon>
        <taxon>Lichtheimia</taxon>
    </lineage>
</organism>
<evidence type="ECO:0000313" key="5">
    <source>
        <dbReference type="EMBL" id="CDH54537.1"/>
    </source>
</evidence>
<dbReference type="OrthoDB" id="449052at2759"/>
<dbReference type="AlphaFoldDB" id="A0A068RY86"/>
<evidence type="ECO:0000259" key="4">
    <source>
        <dbReference type="PROSITE" id="PS51371"/>
    </source>
</evidence>
<dbReference type="Proteomes" id="UP000027586">
    <property type="component" value="Unassembled WGS sequence"/>
</dbReference>
<proteinExistence type="predicted"/>
<dbReference type="InterPro" id="IPR046342">
    <property type="entry name" value="CBS_dom_sf"/>
</dbReference>
<dbReference type="CDD" id="cd02205">
    <property type="entry name" value="CBS_pair_SF"/>
    <property type="match status" value="1"/>
</dbReference>